<sequence>MTERRVALVAGAGFYVGPDLARVLAARGHDLVLGDPPADLVAELESQGAAVEVVTGVRDLAVPGAAQRLVEAGVARFGRIDSATAFTGLIVTGRFTNSSVDDYRSVIEGCMIAPYEFLKAALVPMIEQQGGQVLVITSASAARATPGAPLYSSARAGATHLVRNVAHEVARHGIQVNAVGTNFMDFPEFRRASGADDPAVRAKLEAQVPLGRLGTMEEFAHFCAPYVDGTSRFTTGQFTAYAGGWA</sequence>
<dbReference type="InterPro" id="IPR002347">
    <property type="entry name" value="SDR_fam"/>
</dbReference>
<accession>A0A6J6CAG5</accession>
<dbReference type="Gene3D" id="3.40.50.720">
    <property type="entry name" value="NAD(P)-binding Rossmann-like Domain"/>
    <property type="match status" value="1"/>
</dbReference>
<dbReference type="InterPro" id="IPR050259">
    <property type="entry name" value="SDR"/>
</dbReference>
<gene>
    <name evidence="2" type="ORF">UFOPK1493_00859</name>
</gene>
<protein>
    <submittedName>
        <fullName evidence="2">Unannotated protein</fullName>
    </submittedName>
</protein>
<dbReference type="AlphaFoldDB" id="A0A6J6CAG5"/>
<dbReference type="InterPro" id="IPR036291">
    <property type="entry name" value="NAD(P)-bd_dom_sf"/>
</dbReference>
<organism evidence="2">
    <name type="scientific">freshwater metagenome</name>
    <dbReference type="NCBI Taxonomy" id="449393"/>
    <lineage>
        <taxon>unclassified sequences</taxon>
        <taxon>metagenomes</taxon>
        <taxon>ecological metagenomes</taxon>
    </lineage>
</organism>
<evidence type="ECO:0000256" key="1">
    <source>
        <dbReference type="ARBA" id="ARBA00006484"/>
    </source>
</evidence>
<name>A0A6J6CAG5_9ZZZZ</name>
<comment type="similarity">
    <text evidence="1">Belongs to the short-chain dehydrogenases/reductases (SDR) family.</text>
</comment>
<evidence type="ECO:0000313" key="2">
    <source>
        <dbReference type="EMBL" id="CAB4548402.1"/>
    </source>
</evidence>
<proteinExistence type="inferred from homology"/>
<reference evidence="2" key="1">
    <citation type="submission" date="2020-05" db="EMBL/GenBank/DDBJ databases">
        <authorList>
            <person name="Chiriac C."/>
            <person name="Salcher M."/>
            <person name="Ghai R."/>
            <person name="Kavagutti S V."/>
        </authorList>
    </citation>
    <scope>NUCLEOTIDE SEQUENCE</scope>
</reference>
<dbReference type="PRINTS" id="PR00081">
    <property type="entry name" value="GDHRDH"/>
</dbReference>
<dbReference type="Pfam" id="PF13561">
    <property type="entry name" value="adh_short_C2"/>
    <property type="match status" value="1"/>
</dbReference>
<dbReference type="EMBL" id="CAEZSR010000020">
    <property type="protein sequence ID" value="CAB4548402.1"/>
    <property type="molecule type" value="Genomic_DNA"/>
</dbReference>
<dbReference type="PANTHER" id="PTHR42879">
    <property type="entry name" value="3-OXOACYL-(ACYL-CARRIER-PROTEIN) REDUCTASE"/>
    <property type="match status" value="1"/>
</dbReference>
<dbReference type="SUPFAM" id="SSF51735">
    <property type="entry name" value="NAD(P)-binding Rossmann-fold domains"/>
    <property type="match status" value="1"/>
</dbReference>